<evidence type="ECO:0000313" key="11">
    <source>
        <dbReference type="Proteomes" id="UP000264820"/>
    </source>
</evidence>
<dbReference type="InterPro" id="IPR002181">
    <property type="entry name" value="Fibrinogen_a/b/g_C_dom"/>
</dbReference>
<evidence type="ECO:0000256" key="1">
    <source>
        <dbReference type="ARBA" id="ARBA00004613"/>
    </source>
</evidence>
<feature type="coiled-coil region" evidence="7">
    <location>
        <begin position="60"/>
        <end position="126"/>
    </location>
</feature>
<dbReference type="InterPro" id="IPR014716">
    <property type="entry name" value="Fibrinogen_a/b/g_C_1"/>
</dbReference>
<dbReference type="AlphaFoldDB" id="A0A3Q2XRA4"/>
<dbReference type="NCBIfam" id="NF040941">
    <property type="entry name" value="GGGWT_bact"/>
    <property type="match status" value="1"/>
</dbReference>
<keyword evidence="2" id="KW-0964">Secreted</keyword>
<evidence type="ECO:0000256" key="2">
    <source>
        <dbReference type="ARBA" id="ARBA00022525"/>
    </source>
</evidence>
<dbReference type="SMART" id="SM00186">
    <property type="entry name" value="FBG"/>
    <property type="match status" value="1"/>
</dbReference>
<dbReference type="CDD" id="cd00087">
    <property type="entry name" value="FReD"/>
    <property type="match status" value="1"/>
</dbReference>
<dbReference type="STRING" id="109280.ENSHCOP00000006742"/>
<evidence type="ECO:0000256" key="6">
    <source>
        <dbReference type="ARBA" id="ARBA00023180"/>
    </source>
</evidence>
<feature type="signal peptide" evidence="8">
    <location>
        <begin position="1"/>
        <end position="20"/>
    </location>
</feature>
<dbReference type="PANTHER" id="PTHR47221">
    <property type="entry name" value="FIBRINOGEN ALPHA CHAIN"/>
    <property type="match status" value="1"/>
</dbReference>
<dbReference type="Pfam" id="PF00147">
    <property type="entry name" value="Fibrinogen_C"/>
    <property type="match status" value="1"/>
</dbReference>
<evidence type="ECO:0000313" key="10">
    <source>
        <dbReference type="Ensembl" id="ENSHCOP00000006742.1"/>
    </source>
</evidence>
<dbReference type="InterPro" id="IPR036056">
    <property type="entry name" value="Fibrinogen-like_C"/>
</dbReference>
<dbReference type="GO" id="GO:0007596">
    <property type="term" value="P:blood coagulation"/>
    <property type="evidence" value="ECO:0007669"/>
    <property type="project" value="InterPro"/>
</dbReference>
<dbReference type="GeneTree" id="ENSGT00940000159478"/>
<dbReference type="InterPro" id="IPR020837">
    <property type="entry name" value="Fibrinogen_CS"/>
</dbReference>
<dbReference type="Gene3D" id="3.90.215.10">
    <property type="entry name" value="Gamma Fibrinogen, chain A, domain 1"/>
    <property type="match status" value="1"/>
</dbReference>
<evidence type="ECO:0000256" key="5">
    <source>
        <dbReference type="ARBA" id="ARBA00023157"/>
    </source>
</evidence>
<organism evidence="10 11">
    <name type="scientific">Hippocampus comes</name>
    <name type="common">Tiger tail seahorse</name>
    <dbReference type="NCBI Taxonomy" id="109280"/>
    <lineage>
        <taxon>Eukaryota</taxon>
        <taxon>Metazoa</taxon>
        <taxon>Chordata</taxon>
        <taxon>Craniata</taxon>
        <taxon>Vertebrata</taxon>
        <taxon>Euteleostomi</taxon>
        <taxon>Actinopterygii</taxon>
        <taxon>Neopterygii</taxon>
        <taxon>Teleostei</taxon>
        <taxon>Neoteleostei</taxon>
        <taxon>Acanthomorphata</taxon>
        <taxon>Syngnathiaria</taxon>
        <taxon>Syngnathiformes</taxon>
        <taxon>Syngnathoidei</taxon>
        <taxon>Syngnathidae</taxon>
        <taxon>Hippocampus</taxon>
    </lineage>
</organism>
<feature type="coiled-coil region" evidence="7">
    <location>
        <begin position="152"/>
        <end position="186"/>
    </location>
</feature>
<comment type="subcellular location">
    <subcellularLocation>
        <location evidence="1">Secreted</location>
    </subcellularLocation>
</comment>
<sequence length="435" mass="48701">MKTLQTAILVPVLLLNAAAGFPAARGDKYASWDDVNVVAHGLLQLGQGLKEHVMKTKAQMRDVNSQLKAFNATIVSLERKRHEQDEALEAIREEKERMDGEMMKQTKDIRSRVNALEQKVDEVSKAERGLNCKTAGVTRNKSSPAPNGKLVVAAQNRRIDHLVDKIKQQQDKLDKQSLHLLTLQNKGVRFLRRRHEETTLRGDSVPSFAQDCHDLFVRGQRTSGIYTIQAQNSQPFNVLCEMTTEGGWTVIQKRLDGSENFNHLWESYQKGFGSLNGEFWLGLENIHTISEQGQYLLQVELTDSTGESHANLYRVQIDGKEKNYALHLEQNSTSGAQGGSLMTGAAGLPFSTADRDNDLAADVNCAELHSGGWWFSSCGASNLNGKYPRRPGPVRWQPRRMFWTNTMGQKNSLSTTLMKLAPISITTSQNKSYIF</sequence>
<evidence type="ECO:0000256" key="3">
    <source>
        <dbReference type="ARBA" id="ARBA00022729"/>
    </source>
</evidence>
<dbReference type="SUPFAM" id="SSF56496">
    <property type="entry name" value="Fibrinogen C-terminal domain-like"/>
    <property type="match status" value="1"/>
</dbReference>
<dbReference type="PROSITE" id="PS51406">
    <property type="entry name" value="FIBRINOGEN_C_2"/>
    <property type="match status" value="1"/>
</dbReference>
<dbReference type="GO" id="GO:0005576">
    <property type="term" value="C:extracellular region"/>
    <property type="evidence" value="ECO:0007669"/>
    <property type="project" value="UniProtKB-SubCell"/>
</dbReference>
<name>A0A3Q2XRA4_HIPCM</name>
<feature type="domain" description="Fibrinogen C-terminal" evidence="9">
    <location>
        <begin position="203"/>
        <end position="424"/>
    </location>
</feature>
<feature type="chain" id="PRO_5018592312" evidence="8">
    <location>
        <begin position="21"/>
        <end position="435"/>
    </location>
</feature>
<evidence type="ECO:0000256" key="4">
    <source>
        <dbReference type="ARBA" id="ARBA00023054"/>
    </source>
</evidence>
<dbReference type="Ensembl" id="ENSHCOT00000003163.1">
    <property type="protein sequence ID" value="ENSHCOP00000006742.1"/>
    <property type="gene ID" value="ENSHCOG00000008623.1"/>
</dbReference>
<reference evidence="10" key="1">
    <citation type="submission" date="2025-08" db="UniProtKB">
        <authorList>
            <consortium name="Ensembl"/>
        </authorList>
    </citation>
    <scope>IDENTIFICATION</scope>
</reference>
<evidence type="ECO:0000256" key="8">
    <source>
        <dbReference type="SAM" id="SignalP"/>
    </source>
</evidence>
<evidence type="ECO:0000259" key="9">
    <source>
        <dbReference type="PROSITE" id="PS51406"/>
    </source>
</evidence>
<accession>A0A3Q2XRA4</accession>
<dbReference type="InterPro" id="IPR037579">
    <property type="entry name" value="FIB_ANG-like"/>
</dbReference>
<dbReference type="PROSITE" id="PS00514">
    <property type="entry name" value="FIBRINOGEN_C_1"/>
    <property type="match status" value="1"/>
</dbReference>
<evidence type="ECO:0000256" key="7">
    <source>
        <dbReference type="SAM" id="Coils"/>
    </source>
</evidence>
<proteinExistence type="predicted"/>
<reference evidence="10" key="2">
    <citation type="submission" date="2025-09" db="UniProtKB">
        <authorList>
            <consortium name="Ensembl"/>
        </authorList>
    </citation>
    <scope>IDENTIFICATION</scope>
</reference>
<keyword evidence="4 7" id="KW-0175">Coiled coil</keyword>
<keyword evidence="11" id="KW-1185">Reference proteome</keyword>
<keyword evidence="6" id="KW-0325">Glycoprotein</keyword>
<dbReference type="Proteomes" id="UP000264820">
    <property type="component" value="Unplaced"/>
</dbReference>
<dbReference type="PANTHER" id="PTHR47221:SF6">
    <property type="entry name" value="FIBRINOGEN ALPHA CHAIN"/>
    <property type="match status" value="1"/>
</dbReference>
<protein>
    <submittedName>
        <fullName evidence="10">Angiopoietin-related protein 4-like</fullName>
    </submittedName>
</protein>
<keyword evidence="3 8" id="KW-0732">Signal</keyword>
<keyword evidence="5" id="KW-1015">Disulfide bond</keyword>